<name>A0ABX7B8N0_9PROT</name>
<dbReference type="EMBL" id="CP067420">
    <property type="protein sequence ID" value="QQP90729.1"/>
    <property type="molecule type" value="Genomic_DNA"/>
</dbReference>
<dbReference type="Gene3D" id="1.10.260.40">
    <property type="entry name" value="lambda repressor-like DNA-binding domains"/>
    <property type="match status" value="1"/>
</dbReference>
<feature type="compositionally biased region" description="Low complexity" evidence="1">
    <location>
        <begin position="202"/>
        <end position="211"/>
    </location>
</feature>
<reference evidence="3" key="1">
    <citation type="submission" date="2021-02" db="EMBL/GenBank/DDBJ databases">
        <title>Skermanella TT6 skin isolate.</title>
        <authorList>
            <person name="Lee K."/>
            <person name="Ganzorig M."/>
        </authorList>
    </citation>
    <scope>NUCLEOTIDE SEQUENCE</scope>
    <source>
        <strain evidence="3">TT6</strain>
    </source>
</reference>
<evidence type="ECO:0000259" key="2">
    <source>
        <dbReference type="Pfam" id="PF13464"/>
    </source>
</evidence>
<accession>A0ABX7B8N0</accession>
<feature type="compositionally biased region" description="Low complexity" evidence="1">
    <location>
        <begin position="226"/>
        <end position="238"/>
    </location>
</feature>
<feature type="region of interest" description="Disordered" evidence="1">
    <location>
        <begin position="179"/>
        <end position="329"/>
    </location>
</feature>
<feature type="compositionally biased region" description="Low complexity" evidence="1">
    <location>
        <begin position="291"/>
        <end position="300"/>
    </location>
</feature>
<dbReference type="PANTHER" id="PTHR34475:SF1">
    <property type="entry name" value="CYTOSKELETON PROTEIN RODZ"/>
    <property type="match status" value="1"/>
</dbReference>
<feature type="domain" description="Cytoskeleton protein RodZ-like C-terminal" evidence="2">
    <location>
        <begin position="344"/>
        <end position="412"/>
    </location>
</feature>
<dbReference type="PANTHER" id="PTHR34475">
    <property type="match status" value="1"/>
</dbReference>
<evidence type="ECO:0000313" key="4">
    <source>
        <dbReference type="Proteomes" id="UP000595197"/>
    </source>
</evidence>
<evidence type="ECO:0000256" key="1">
    <source>
        <dbReference type="SAM" id="MobiDB-lite"/>
    </source>
</evidence>
<feature type="compositionally biased region" description="Pro residues" evidence="1">
    <location>
        <begin position="179"/>
        <end position="197"/>
    </location>
</feature>
<dbReference type="InterPro" id="IPR025194">
    <property type="entry name" value="RodZ-like_C"/>
</dbReference>
<dbReference type="InterPro" id="IPR050400">
    <property type="entry name" value="Bact_Cytoskel_RodZ"/>
</dbReference>
<keyword evidence="4" id="KW-1185">Reference proteome</keyword>
<sequence length="426" mass="43640">MGDTRPRKLHIVEEGRSGQGSAPRVFPGSDEPRVGDVLRSRRLSLGYDLQEVAVALRIRFAYLEAIEEGRFNDLPGATYVSGFLRTYAEHLGLDPQMVLRRFKEESSGALTAKPELYLPKPVPEGRIPGGALLLVAVLLAGAAYGGWYYVNSTGRDLVDLVPELPDRIASALNVAPAAPPPGLVVPVTPSEPGPPAPDSRTAEAPPAAAIPAPAPAVPPPAPPAAAPQAAPPSTAATPAPAPAPPSAPAAVAAATGANAEEAEEEESPIVESTPIAPPNGDPRAAQASETGARPPGASPAIPAPPAAPGQVAALPMPPAPPAAPEAGQGDARIYGAINGQSRIQIRATQDSWIQVRDGTGDLLMTRVLRPGDVYRVPDQPGLRMVTGNAGGLMVSVDGGQGSALGAQGQVMRDVQLDPQRFAAGVR</sequence>
<protein>
    <submittedName>
        <fullName evidence="3">Helix-turn-helix domain-containing protein</fullName>
    </submittedName>
</protein>
<organism evidence="3 4">
    <name type="scientific">Skermanella cutis</name>
    <dbReference type="NCBI Taxonomy" id="2775420"/>
    <lineage>
        <taxon>Bacteria</taxon>
        <taxon>Pseudomonadati</taxon>
        <taxon>Pseudomonadota</taxon>
        <taxon>Alphaproteobacteria</taxon>
        <taxon>Rhodospirillales</taxon>
        <taxon>Azospirillaceae</taxon>
        <taxon>Skermanella</taxon>
    </lineage>
</organism>
<dbReference type="InterPro" id="IPR010982">
    <property type="entry name" value="Lambda_DNA-bd_dom_sf"/>
</dbReference>
<dbReference type="Proteomes" id="UP000595197">
    <property type="component" value="Chromosome"/>
</dbReference>
<proteinExistence type="predicted"/>
<dbReference type="Pfam" id="PF13413">
    <property type="entry name" value="HTH_25"/>
    <property type="match status" value="1"/>
</dbReference>
<feature type="compositionally biased region" description="Low complexity" evidence="1">
    <location>
        <begin position="248"/>
        <end position="259"/>
    </location>
</feature>
<feature type="compositionally biased region" description="Pro residues" evidence="1">
    <location>
        <begin position="212"/>
        <end position="225"/>
    </location>
</feature>
<dbReference type="Pfam" id="PF13464">
    <property type="entry name" value="RodZ_C"/>
    <property type="match status" value="1"/>
</dbReference>
<gene>
    <name evidence="3" type="ORF">IGS68_05710</name>
</gene>
<evidence type="ECO:0000313" key="3">
    <source>
        <dbReference type="EMBL" id="QQP90729.1"/>
    </source>
</evidence>